<keyword evidence="2" id="KW-0805">Transcription regulation</keyword>
<dbReference type="AlphaFoldDB" id="A0A1Y3GCQ9"/>
<dbReference type="InterPro" id="IPR022689">
    <property type="entry name" value="Iron_dep_repressor"/>
</dbReference>
<dbReference type="InterPro" id="IPR001367">
    <property type="entry name" value="Fe_dep_repressor"/>
</dbReference>
<comment type="similarity">
    <text evidence="1">Belongs to the DtxR/MntR family.</text>
</comment>
<name>A0A1Y3GCQ9_9EURY</name>
<dbReference type="Gene3D" id="1.10.10.10">
    <property type="entry name" value="Winged helix-like DNA-binding domain superfamily/Winged helix DNA-binding domain"/>
    <property type="match status" value="1"/>
</dbReference>
<gene>
    <name evidence="7" type="ORF">AMET1_0881</name>
</gene>
<dbReference type="OrthoDB" id="24735at2157"/>
<dbReference type="RefSeq" id="WP_086637253.1">
    <property type="nucleotide sequence ID" value="NZ_MRZU01000003.1"/>
</dbReference>
<dbReference type="InterPro" id="IPR036388">
    <property type="entry name" value="WH-like_DNA-bd_sf"/>
</dbReference>
<dbReference type="Proteomes" id="UP000195137">
    <property type="component" value="Unassembled WGS sequence"/>
</dbReference>
<dbReference type="PANTHER" id="PTHR33238:SF7">
    <property type="entry name" value="IRON-DEPENDENT TRANSCRIPTIONAL REGULATOR"/>
    <property type="match status" value="1"/>
</dbReference>
<feature type="domain" description="Iron dependent repressor metal binding and dimerisation" evidence="6">
    <location>
        <begin position="66"/>
        <end position="119"/>
    </location>
</feature>
<evidence type="ECO:0000313" key="8">
    <source>
        <dbReference type="Proteomes" id="UP000195137"/>
    </source>
</evidence>
<dbReference type="GO" id="GO:0046983">
    <property type="term" value="F:protein dimerization activity"/>
    <property type="evidence" value="ECO:0007669"/>
    <property type="project" value="InterPro"/>
</dbReference>
<evidence type="ECO:0000256" key="3">
    <source>
        <dbReference type="ARBA" id="ARBA00023125"/>
    </source>
</evidence>
<evidence type="ECO:0000256" key="4">
    <source>
        <dbReference type="ARBA" id="ARBA00023163"/>
    </source>
</evidence>
<dbReference type="Pfam" id="PF02742">
    <property type="entry name" value="Fe_dep_repr_C"/>
    <property type="match status" value="1"/>
</dbReference>
<dbReference type="GO" id="GO:0046914">
    <property type="term" value="F:transition metal ion binding"/>
    <property type="evidence" value="ECO:0007669"/>
    <property type="project" value="InterPro"/>
</dbReference>
<dbReference type="GO" id="GO:0003700">
    <property type="term" value="F:DNA-binding transcription factor activity"/>
    <property type="evidence" value="ECO:0007669"/>
    <property type="project" value="InterPro"/>
</dbReference>
<dbReference type="Pfam" id="PF01325">
    <property type="entry name" value="Fe_dep_repress"/>
    <property type="match status" value="1"/>
</dbReference>
<evidence type="ECO:0000259" key="6">
    <source>
        <dbReference type="Pfam" id="PF02742"/>
    </source>
</evidence>
<reference evidence="7 8" key="1">
    <citation type="submission" date="2016-12" db="EMBL/GenBank/DDBJ databases">
        <title>Discovery of methanogenic haloarchaea.</title>
        <authorList>
            <person name="Sorokin D.Y."/>
            <person name="Makarova K.S."/>
            <person name="Abbas B."/>
            <person name="Ferrer M."/>
            <person name="Golyshin P.N."/>
        </authorList>
    </citation>
    <scope>NUCLEOTIDE SEQUENCE [LARGE SCALE GENOMIC DNA]</scope>
    <source>
        <strain evidence="7">AMET1</strain>
    </source>
</reference>
<evidence type="ECO:0000313" key="7">
    <source>
        <dbReference type="EMBL" id="OUJ19228.1"/>
    </source>
</evidence>
<dbReference type="SMART" id="SM00529">
    <property type="entry name" value="HTH_DTXR"/>
    <property type="match status" value="1"/>
</dbReference>
<dbReference type="SUPFAM" id="SSF46785">
    <property type="entry name" value="Winged helix' DNA-binding domain"/>
    <property type="match status" value="1"/>
</dbReference>
<dbReference type="SUPFAM" id="SSF47979">
    <property type="entry name" value="Iron-dependent repressor protein, dimerization domain"/>
    <property type="match status" value="1"/>
</dbReference>
<keyword evidence="8" id="KW-1185">Reference proteome</keyword>
<dbReference type="GO" id="GO:0003677">
    <property type="term" value="F:DNA binding"/>
    <property type="evidence" value="ECO:0007669"/>
    <property type="project" value="UniProtKB-KW"/>
</dbReference>
<evidence type="ECO:0000259" key="5">
    <source>
        <dbReference type="Pfam" id="PF01325"/>
    </source>
</evidence>
<dbReference type="InterPro" id="IPR050536">
    <property type="entry name" value="DtxR_MntR_Metal-Reg"/>
</dbReference>
<dbReference type="EMBL" id="MRZU01000003">
    <property type="protein sequence ID" value="OUJ19228.1"/>
    <property type="molecule type" value="Genomic_DNA"/>
</dbReference>
<comment type="caution">
    <text evidence="7">The sequence shown here is derived from an EMBL/GenBank/DDBJ whole genome shotgun (WGS) entry which is preliminary data.</text>
</comment>
<accession>A0A1Y3GCQ9</accession>
<protein>
    <submittedName>
        <fullName evidence="7">Mn-dependent transcriptional regulator DtxR family</fullName>
    </submittedName>
</protein>
<organism evidence="7 8">
    <name type="scientific">Methanonatronarchaeum thermophilum</name>
    <dbReference type="NCBI Taxonomy" id="1927129"/>
    <lineage>
        <taxon>Archaea</taxon>
        <taxon>Methanobacteriati</taxon>
        <taxon>Methanobacteriota</taxon>
        <taxon>Methanonatronarchaeia</taxon>
        <taxon>Methanonatronarchaeales</taxon>
        <taxon>Methanonatronarchaeaceae</taxon>
        <taxon>Methanonatronarchaeum</taxon>
    </lineage>
</organism>
<dbReference type="InterPro" id="IPR022687">
    <property type="entry name" value="HTH_DTXR"/>
</dbReference>
<dbReference type="InterPro" id="IPR036390">
    <property type="entry name" value="WH_DNA-bd_sf"/>
</dbReference>
<proteinExistence type="inferred from homology"/>
<sequence length="156" mass="18313">MYIDKTEKNIQYLRTIIKKNGHKKPIGPSTVAKERNISRAGAYKKMKKLSKQGYGDYIPGKGFLITEKGLKTIKNEIKKHHIVENFLRTHLNLTPEESCKESYKIAPSFSEKLIKKIEQNSEINMKYRCNFHTQQKITNKHLPECHWIKEKTLKIK</sequence>
<evidence type="ECO:0000256" key="2">
    <source>
        <dbReference type="ARBA" id="ARBA00023015"/>
    </source>
</evidence>
<keyword evidence="3" id="KW-0238">DNA-binding</keyword>
<dbReference type="InterPro" id="IPR036421">
    <property type="entry name" value="Fe_dep_repressor_sf"/>
</dbReference>
<dbReference type="PANTHER" id="PTHR33238">
    <property type="entry name" value="IRON (METAL) DEPENDENT REPRESSOR, DTXR FAMILY"/>
    <property type="match status" value="1"/>
</dbReference>
<feature type="domain" description="HTH dtxR-type" evidence="5">
    <location>
        <begin position="9"/>
        <end position="62"/>
    </location>
</feature>
<evidence type="ECO:0000256" key="1">
    <source>
        <dbReference type="ARBA" id="ARBA00007871"/>
    </source>
</evidence>
<keyword evidence="4" id="KW-0804">Transcription</keyword>